<protein>
    <submittedName>
        <fullName evidence="5">Soluble lytic murein transglycosylase-like protein</fullName>
    </submittedName>
</protein>
<organism evidence="5 6">
    <name type="scientific">Plesiocystis pacifica SIR-1</name>
    <dbReference type="NCBI Taxonomy" id="391625"/>
    <lineage>
        <taxon>Bacteria</taxon>
        <taxon>Pseudomonadati</taxon>
        <taxon>Myxococcota</taxon>
        <taxon>Polyangia</taxon>
        <taxon>Nannocystales</taxon>
        <taxon>Nannocystaceae</taxon>
        <taxon>Plesiocystis</taxon>
    </lineage>
</organism>
<dbReference type="CDD" id="cd16896">
    <property type="entry name" value="LT_Slt70-like"/>
    <property type="match status" value="1"/>
</dbReference>
<dbReference type="PANTHER" id="PTHR37423:SF2">
    <property type="entry name" value="MEMBRANE-BOUND LYTIC MUREIN TRANSGLYCOSYLASE C"/>
    <property type="match status" value="1"/>
</dbReference>
<evidence type="ECO:0000313" key="5">
    <source>
        <dbReference type="EMBL" id="EDM75053.1"/>
    </source>
</evidence>
<feature type="signal peptide" evidence="3">
    <location>
        <begin position="1"/>
        <end position="26"/>
    </location>
</feature>
<comment type="similarity">
    <text evidence="1">Belongs to the transglycosylase Slt family.</text>
</comment>
<dbReference type="AlphaFoldDB" id="A6GGD2"/>
<feature type="compositionally biased region" description="Pro residues" evidence="2">
    <location>
        <begin position="29"/>
        <end position="41"/>
    </location>
</feature>
<comment type="caution">
    <text evidence="5">The sequence shown here is derived from an EMBL/GenBank/DDBJ whole genome shotgun (WGS) entry which is preliminary data.</text>
</comment>
<dbReference type="SUPFAM" id="SSF53955">
    <property type="entry name" value="Lysozyme-like"/>
    <property type="match status" value="1"/>
</dbReference>
<keyword evidence="3" id="KW-0732">Signal</keyword>
<feature type="domain" description="Transglycosylase SLT" evidence="4">
    <location>
        <begin position="92"/>
        <end position="194"/>
    </location>
</feature>
<gene>
    <name evidence="5" type="ORF">PPSIR1_38906</name>
</gene>
<dbReference type="STRING" id="391625.PPSIR1_38906"/>
<feature type="region of interest" description="Disordered" evidence="2">
    <location>
        <begin position="29"/>
        <end position="77"/>
    </location>
</feature>
<accession>A6GGD2</accession>
<name>A6GGD2_9BACT</name>
<dbReference type="EMBL" id="ABCS01000105">
    <property type="protein sequence ID" value="EDM75053.1"/>
    <property type="molecule type" value="Genomic_DNA"/>
</dbReference>
<dbReference type="InterPro" id="IPR008258">
    <property type="entry name" value="Transglycosylase_SLT_dom_1"/>
</dbReference>
<dbReference type="RefSeq" id="WP_006975772.1">
    <property type="nucleotide sequence ID" value="NZ_ABCS01000105.1"/>
</dbReference>
<dbReference type="Proteomes" id="UP000005801">
    <property type="component" value="Unassembled WGS sequence"/>
</dbReference>
<proteinExistence type="inferred from homology"/>
<sequence>MRSSLSSLAFGCAVVLALLGLPGACAAPVAPPSPVEAPAPEPEPEPRAQAPAEPEPGPEPVAEAPAEPEAPADPPPFDAEQLEKIAAVQDIVAAASAAHEVEPALINAVIWVESKFNPKAKGPSGSQGLMQLMPKTAGYMAKLLERQRRSYDPDFNIHAGTLLLRRQLDKFDGDEAHALAAYNRGAGVVKGWIRDGEPIPERTQSYVDRVLRAKSWFEQLPSPKPDEAAPVAAAEAAM</sequence>
<dbReference type="Pfam" id="PF01464">
    <property type="entry name" value="SLT"/>
    <property type="match status" value="1"/>
</dbReference>
<evidence type="ECO:0000256" key="1">
    <source>
        <dbReference type="ARBA" id="ARBA00007734"/>
    </source>
</evidence>
<evidence type="ECO:0000256" key="3">
    <source>
        <dbReference type="SAM" id="SignalP"/>
    </source>
</evidence>
<feature type="chain" id="PRO_5002697846" evidence="3">
    <location>
        <begin position="27"/>
        <end position="238"/>
    </location>
</feature>
<keyword evidence="6" id="KW-1185">Reference proteome</keyword>
<dbReference type="PANTHER" id="PTHR37423">
    <property type="entry name" value="SOLUBLE LYTIC MUREIN TRANSGLYCOSYLASE-RELATED"/>
    <property type="match status" value="1"/>
</dbReference>
<evidence type="ECO:0000313" key="6">
    <source>
        <dbReference type="Proteomes" id="UP000005801"/>
    </source>
</evidence>
<evidence type="ECO:0000259" key="4">
    <source>
        <dbReference type="Pfam" id="PF01464"/>
    </source>
</evidence>
<dbReference type="InterPro" id="IPR023346">
    <property type="entry name" value="Lysozyme-like_dom_sf"/>
</dbReference>
<dbReference type="eggNOG" id="COG0741">
    <property type="taxonomic scope" value="Bacteria"/>
</dbReference>
<reference evidence="5 6" key="1">
    <citation type="submission" date="2007-06" db="EMBL/GenBank/DDBJ databases">
        <authorList>
            <person name="Shimkets L."/>
            <person name="Ferriera S."/>
            <person name="Johnson J."/>
            <person name="Kravitz S."/>
            <person name="Beeson K."/>
            <person name="Sutton G."/>
            <person name="Rogers Y.-H."/>
            <person name="Friedman R."/>
            <person name="Frazier M."/>
            <person name="Venter J.C."/>
        </authorList>
    </citation>
    <scope>NUCLEOTIDE SEQUENCE [LARGE SCALE GENOMIC DNA]</scope>
    <source>
        <strain evidence="5 6">SIR-1</strain>
    </source>
</reference>
<dbReference type="Gene3D" id="1.10.530.10">
    <property type="match status" value="1"/>
</dbReference>
<feature type="compositionally biased region" description="Low complexity" evidence="2">
    <location>
        <begin position="60"/>
        <end position="69"/>
    </location>
</feature>
<evidence type="ECO:0000256" key="2">
    <source>
        <dbReference type="SAM" id="MobiDB-lite"/>
    </source>
</evidence>
<dbReference type="OrthoDB" id="9781970at2"/>